<evidence type="ECO:0000259" key="6">
    <source>
        <dbReference type="Pfam" id="PF07732"/>
    </source>
</evidence>
<evidence type="ECO:0000259" key="5">
    <source>
        <dbReference type="Pfam" id="PF07731"/>
    </source>
</evidence>
<protein>
    <submittedName>
        <fullName evidence="7">Copper resistance protein A</fullName>
    </submittedName>
</protein>
<dbReference type="InterPro" id="IPR006311">
    <property type="entry name" value="TAT_signal"/>
</dbReference>
<feature type="domain" description="Plastocyanin-like" evidence="5">
    <location>
        <begin position="558"/>
        <end position="674"/>
    </location>
</feature>
<dbReference type="Gene3D" id="2.60.40.420">
    <property type="entry name" value="Cupredoxins - blue copper proteins"/>
    <property type="match status" value="3"/>
</dbReference>
<dbReference type="PROSITE" id="PS00079">
    <property type="entry name" value="MULTICOPPER_OXIDASE1"/>
    <property type="match status" value="1"/>
</dbReference>
<sequence>MTNHLKDLAAAEESRAVTTNAQMTRRHFVLGTSSLVALSALPLSALSVADAPAVSSATPPILTGTEFDLHIGYQTVNFTGRERIATTVNNSYPAPILRWKEGDDIRIRVTNHLKHESSIHWHGIILPSAMDGVPGLSFEGIKPGETFEYNFKVQQYGTYWYHSHSGYQEGTGLAGSIIIDPKEPAPFAYDRDMVVMLSDWSDEAPERIYAKLKKMNEYYNFRERTLGDTWRDIKEKGLAKTWQDRSMWARMRMSDRDISDVTGYTYTYLMNGVTPAQGWMGLFKPGEKLRLRIINGSAMSIFDVRIPGLKMTVVAADGQYIQPLVVDEFRIGTAEVYDVIIEPDATQAYTLFAQTNDRTGFARGTITADTAFKALIPAMDPAPILGHQEMGMGMNHSGHDMGAMDHNATPGMNHSGHDMSQMAGMDHSGHDMGKMEGMDHSAHDMNKMEGMDHSSHDMGNMEGMDHSGHNMTKAAKADRPGKTTNLAKAGFGSNFGDDGKIVHPASEYGPHVDNHAQMPQSGLADPGIGLREHAEQYGRKVLTYADIRGLHPTHDKREPSREIELHLTGNMHRYMWSMNGINFMDAAPLELTYGERVRIVLVNDTMMTHPIHLHGMWSELETGDPEYIPRKHTILVQPGSKVSYLVTADAKGRWAYHCHLMFHMPGMMREVRVIEEN</sequence>
<dbReference type="InterPro" id="IPR006376">
    <property type="entry name" value="Cu-R_CopA"/>
</dbReference>
<dbReference type="InterPro" id="IPR001117">
    <property type="entry name" value="Cu-oxidase_2nd"/>
</dbReference>
<dbReference type="Proteomes" id="UP000619761">
    <property type="component" value="Unassembled WGS sequence"/>
</dbReference>
<dbReference type="PROSITE" id="PS51318">
    <property type="entry name" value="TAT"/>
    <property type="match status" value="1"/>
</dbReference>
<evidence type="ECO:0000313" key="8">
    <source>
        <dbReference type="Proteomes" id="UP000619761"/>
    </source>
</evidence>
<evidence type="ECO:0000313" key="7">
    <source>
        <dbReference type="EMBL" id="GGY79411.1"/>
    </source>
</evidence>
<dbReference type="EMBL" id="BMYZ01000002">
    <property type="protein sequence ID" value="GGY79411.1"/>
    <property type="molecule type" value="Genomic_DNA"/>
</dbReference>
<dbReference type="InterPro" id="IPR033138">
    <property type="entry name" value="Cu_oxidase_CS"/>
</dbReference>
<dbReference type="CDD" id="cd13896">
    <property type="entry name" value="CuRO_3_CopA"/>
    <property type="match status" value="1"/>
</dbReference>
<keyword evidence="3" id="KW-0186">Copper</keyword>
<keyword evidence="8" id="KW-1185">Reference proteome</keyword>
<dbReference type="CDD" id="cd13874">
    <property type="entry name" value="CuRO_2_CopA"/>
    <property type="match status" value="1"/>
</dbReference>
<reference evidence="8" key="1">
    <citation type="journal article" date="2019" name="Int. J. Syst. Evol. Microbiol.">
        <title>The Global Catalogue of Microorganisms (GCM) 10K type strain sequencing project: providing services to taxonomists for standard genome sequencing and annotation.</title>
        <authorList>
            <consortium name="The Broad Institute Genomics Platform"/>
            <consortium name="The Broad Institute Genome Sequencing Center for Infectious Disease"/>
            <person name="Wu L."/>
            <person name="Ma J."/>
        </authorList>
    </citation>
    <scope>NUCLEOTIDE SEQUENCE [LARGE SCALE GENOMIC DNA]</scope>
    <source>
        <strain evidence="8">KCTC 32239</strain>
    </source>
</reference>
<comment type="caution">
    <text evidence="7">The sequence shown here is derived from an EMBL/GenBank/DDBJ whole genome shotgun (WGS) entry which is preliminary data.</text>
</comment>
<dbReference type="InterPro" id="IPR011707">
    <property type="entry name" value="Cu-oxidase-like_N"/>
</dbReference>
<name>A0ABQ3B4H2_9GAMM</name>
<keyword evidence="1" id="KW-0479">Metal-binding</keyword>
<gene>
    <name evidence="7" type="primary">pcoA</name>
    <name evidence="7" type="ORF">GCM10011613_25320</name>
</gene>
<evidence type="ECO:0000256" key="1">
    <source>
        <dbReference type="ARBA" id="ARBA00022723"/>
    </source>
</evidence>
<dbReference type="PANTHER" id="PTHR11709:SF394">
    <property type="entry name" value="FI03373P-RELATED"/>
    <property type="match status" value="1"/>
</dbReference>
<dbReference type="Pfam" id="PF07731">
    <property type="entry name" value="Cu-oxidase_2"/>
    <property type="match status" value="1"/>
</dbReference>
<evidence type="ECO:0000256" key="2">
    <source>
        <dbReference type="ARBA" id="ARBA00023002"/>
    </source>
</evidence>
<feature type="domain" description="Plastocyanin-like" evidence="4">
    <location>
        <begin position="254"/>
        <end position="365"/>
    </location>
</feature>
<organism evidence="7 8">
    <name type="scientific">Cellvibrio zantedeschiae</name>
    <dbReference type="NCBI Taxonomy" id="1237077"/>
    <lineage>
        <taxon>Bacteria</taxon>
        <taxon>Pseudomonadati</taxon>
        <taxon>Pseudomonadota</taxon>
        <taxon>Gammaproteobacteria</taxon>
        <taxon>Cellvibrionales</taxon>
        <taxon>Cellvibrionaceae</taxon>
        <taxon>Cellvibrio</taxon>
    </lineage>
</organism>
<dbReference type="InterPro" id="IPR008972">
    <property type="entry name" value="Cupredoxin"/>
</dbReference>
<dbReference type="NCBIfam" id="TIGR01480">
    <property type="entry name" value="copper_res_A"/>
    <property type="match status" value="1"/>
</dbReference>
<proteinExistence type="predicted"/>
<keyword evidence="2" id="KW-0560">Oxidoreductase</keyword>
<dbReference type="InterPro" id="IPR034282">
    <property type="entry name" value="CuRO_2_CopA"/>
</dbReference>
<evidence type="ECO:0000256" key="3">
    <source>
        <dbReference type="ARBA" id="ARBA00023008"/>
    </source>
</evidence>
<dbReference type="PANTHER" id="PTHR11709">
    <property type="entry name" value="MULTI-COPPER OXIDASE"/>
    <property type="match status" value="1"/>
</dbReference>
<dbReference type="InterPro" id="IPR034279">
    <property type="entry name" value="CuRO_3_CopA"/>
</dbReference>
<dbReference type="InterPro" id="IPR045087">
    <property type="entry name" value="Cu-oxidase_fam"/>
</dbReference>
<evidence type="ECO:0000259" key="4">
    <source>
        <dbReference type="Pfam" id="PF00394"/>
    </source>
</evidence>
<dbReference type="InterPro" id="IPR011706">
    <property type="entry name" value="Cu-oxidase_C"/>
</dbReference>
<accession>A0ABQ3B4H2</accession>
<dbReference type="Pfam" id="PF00394">
    <property type="entry name" value="Cu-oxidase"/>
    <property type="match status" value="1"/>
</dbReference>
<dbReference type="Pfam" id="PF07732">
    <property type="entry name" value="Cu-oxidase_3"/>
    <property type="match status" value="1"/>
</dbReference>
<dbReference type="SUPFAM" id="SSF49503">
    <property type="entry name" value="Cupredoxins"/>
    <property type="match status" value="3"/>
</dbReference>
<feature type="domain" description="Plastocyanin-like" evidence="6">
    <location>
        <begin position="71"/>
        <end position="183"/>
    </location>
</feature>